<feature type="domain" description="3-octaprenyl-4-hydroxybenzoate carboxy-lyase-like N-terminal" evidence="2">
    <location>
        <begin position="10"/>
        <end position="88"/>
    </location>
</feature>
<dbReference type="InterPro" id="IPR049381">
    <property type="entry name" value="UbiD-like_C"/>
</dbReference>
<evidence type="ECO:0000313" key="5">
    <source>
        <dbReference type="Proteomes" id="UP001596143"/>
    </source>
</evidence>
<evidence type="ECO:0000313" key="4">
    <source>
        <dbReference type="EMBL" id="MFC5627897.1"/>
    </source>
</evidence>
<evidence type="ECO:0000259" key="2">
    <source>
        <dbReference type="Pfam" id="PF20695"/>
    </source>
</evidence>
<name>A0ABW0U345_9BACI</name>
<dbReference type="InterPro" id="IPR002830">
    <property type="entry name" value="UbiD"/>
</dbReference>
<dbReference type="PANTHER" id="PTHR30108:SF7">
    <property type="entry name" value="3-POLYPRENYL-4-HYDROXYBENZOATE DECARBOXYLASE"/>
    <property type="match status" value="1"/>
</dbReference>
<dbReference type="InterPro" id="IPR048304">
    <property type="entry name" value="UbiD_Rift_dom"/>
</dbReference>
<keyword evidence="5" id="KW-1185">Reference proteome</keyword>
<dbReference type="InterPro" id="IPR049383">
    <property type="entry name" value="UbiD-like_N"/>
</dbReference>
<accession>A0ABW0U345</accession>
<comment type="caution">
    <text evidence="4">The sequence shown here is derived from an EMBL/GenBank/DDBJ whole genome shotgun (WGS) entry which is preliminary data.</text>
</comment>
<feature type="domain" description="3-octaprenyl-4-hydroxybenzoate carboxy-lyase-like Rift-related" evidence="1">
    <location>
        <begin position="115"/>
        <end position="315"/>
    </location>
</feature>
<protein>
    <submittedName>
        <fullName evidence="4">UbiD family decarboxylase</fullName>
    </submittedName>
</protein>
<proteinExistence type="predicted"/>
<evidence type="ECO:0000259" key="3">
    <source>
        <dbReference type="Pfam" id="PF20696"/>
    </source>
</evidence>
<reference evidence="5" key="1">
    <citation type="journal article" date="2019" name="Int. J. Syst. Evol. Microbiol.">
        <title>The Global Catalogue of Microorganisms (GCM) 10K type strain sequencing project: providing services to taxonomists for standard genome sequencing and annotation.</title>
        <authorList>
            <consortium name="The Broad Institute Genomics Platform"/>
            <consortium name="The Broad Institute Genome Sequencing Center for Infectious Disease"/>
            <person name="Wu L."/>
            <person name="Ma J."/>
        </authorList>
    </citation>
    <scope>NUCLEOTIDE SEQUENCE [LARGE SCALE GENOMIC DNA]</scope>
    <source>
        <strain evidence="5">CGMCC 1.15790</strain>
    </source>
</reference>
<dbReference type="Gene3D" id="3.40.1670.10">
    <property type="entry name" value="UbiD C-terminal domain-like"/>
    <property type="match status" value="1"/>
</dbReference>
<dbReference type="Pfam" id="PF20695">
    <property type="entry name" value="UbiD_N"/>
    <property type="match status" value="1"/>
</dbReference>
<dbReference type="NCBIfam" id="TIGR00148">
    <property type="entry name" value="UbiD family decarboxylase"/>
    <property type="match status" value="1"/>
</dbReference>
<dbReference type="Pfam" id="PF20696">
    <property type="entry name" value="UbiD_C"/>
    <property type="match status" value="1"/>
</dbReference>
<evidence type="ECO:0000259" key="1">
    <source>
        <dbReference type="Pfam" id="PF01977"/>
    </source>
</evidence>
<sequence>MHHNLRSFMKALKKEKEIVEIKTEVDPYLEIPEIHRRVIEEQGPALFFTNVKGSKTPVVTNLFGTERRVDIAFGPKPEAFTKQVVRALDSLLPPTPKALWKEKALFQQLRRIGMKEVSKQKAPIRQIETESFSLHDLPAVTSWPEDSNPFVTLPLVYTEDPNTKRHNLGMYRVEIREPKRGGMHWQIQRGGGFHHYEAEKKNEPLPTTLFIGGPPALIVTAISPLPENIPELVLASLLLDDKLPLTKVKDYPHPLIAEAEFAFGGVVPPHVREPEGPFGDHYGYYSLKHDFPVFDIKKMWRRKDAIYPATIVGKPRQEDYYIGEYLQRLLSPFFPVVMSGVHSLWTYGETGFHSLAGAVVRESYYKEGLAHALAIMGQGQLTLTKFLMVTNKVIDLSDARQLFEAVLERFRPERDLLIMNDTSMDTLDYTGRSFNVGSKAIMTGLGEPVRTLTRTYLGGNIPGISKVKPFCGGCLVISGSSYEEDEKLAERLVDIAKEQLVDWQMVFLVDDADIADSQISFLWTTFTRFDPSHDLYAEADIVRNNIRYQGPLIIDARMKPFYPKEVEPDPDTVKLVDEKWKKYKIKMK</sequence>
<organism evidence="4 5">
    <name type="scientific">Aliibacillus thermotolerans</name>
    <dbReference type="NCBI Taxonomy" id="1834418"/>
    <lineage>
        <taxon>Bacteria</taxon>
        <taxon>Bacillati</taxon>
        <taxon>Bacillota</taxon>
        <taxon>Bacilli</taxon>
        <taxon>Bacillales</taxon>
        <taxon>Bacillaceae</taxon>
        <taxon>Aliibacillus</taxon>
    </lineage>
</organism>
<dbReference type="Pfam" id="PF01977">
    <property type="entry name" value="UbiD"/>
    <property type="match status" value="1"/>
</dbReference>
<dbReference type="EMBL" id="JBHSPF010000015">
    <property type="protein sequence ID" value="MFC5627897.1"/>
    <property type="molecule type" value="Genomic_DNA"/>
</dbReference>
<dbReference type="SUPFAM" id="SSF143968">
    <property type="entry name" value="UbiD C-terminal domain-like"/>
    <property type="match status" value="2"/>
</dbReference>
<dbReference type="RefSeq" id="WP_270896205.1">
    <property type="nucleotide sequence ID" value="NZ_JBHSPF010000015.1"/>
</dbReference>
<dbReference type="SUPFAM" id="SSF50475">
    <property type="entry name" value="FMN-binding split barrel"/>
    <property type="match status" value="1"/>
</dbReference>
<dbReference type="Proteomes" id="UP001596143">
    <property type="component" value="Unassembled WGS sequence"/>
</dbReference>
<gene>
    <name evidence="4" type="ORF">ACFPTR_03175</name>
</gene>
<dbReference type="PANTHER" id="PTHR30108">
    <property type="entry name" value="3-OCTAPRENYL-4-HYDROXYBENZOATE CARBOXY-LYASE-RELATED"/>
    <property type="match status" value="1"/>
</dbReference>
<feature type="domain" description="3-octaprenyl-4-hydroxybenzoate carboxy-lyase-like C-terminal" evidence="3">
    <location>
        <begin position="321"/>
        <end position="442"/>
    </location>
</feature>